<evidence type="ECO:0000256" key="1">
    <source>
        <dbReference type="SAM" id="SignalP"/>
    </source>
</evidence>
<accession>A0A853CAB4</accession>
<dbReference type="PANTHER" id="PTHR19328:SF75">
    <property type="entry name" value="ALDOSE SUGAR DEHYDROGENASE YLII"/>
    <property type="match status" value="1"/>
</dbReference>
<comment type="caution">
    <text evidence="3">The sequence shown here is derived from an EMBL/GenBank/DDBJ whole genome shotgun (WGS) entry which is preliminary data.</text>
</comment>
<feature type="signal peptide" evidence="1">
    <location>
        <begin position="1"/>
        <end position="21"/>
    </location>
</feature>
<reference evidence="3 4" key="1">
    <citation type="submission" date="2020-07" db="EMBL/GenBank/DDBJ databases">
        <title>Sequencing the genomes of 1000 actinobacteria strains.</title>
        <authorList>
            <person name="Klenk H.-P."/>
        </authorList>
    </citation>
    <scope>NUCLEOTIDE SEQUENCE [LARGE SCALE GENOMIC DNA]</scope>
    <source>
        <strain evidence="3 4">DSM 104001</strain>
    </source>
</reference>
<dbReference type="PROSITE" id="PS51257">
    <property type="entry name" value="PROKAR_LIPOPROTEIN"/>
    <property type="match status" value="1"/>
</dbReference>
<dbReference type="EMBL" id="JACBZT010000001">
    <property type="protein sequence ID" value="NYJ04850.1"/>
    <property type="molecule type" value="Genomic_DNA"/>
</dbReference>
<dbReference type="Gene3D" id="2.120.10.30">
    <property type="entry name" value="TolB, C-terminal domain"/>
    <property type="match status" value="1"/>
</dbReference>
<dbReference type="Pfam" id="PF07995">
    <property type="entry name" value="GSDH"/>
    <property type="match status" value="1"/>
</dbReference>
<proteinExistence type="predicted"/>
<dbReference type="Proteomes" id="UP000541969">
    <property type="component" value="Unassembled WGS sequence"/>
</dbReference>
<dbReference type="SUPFAM" id="SSF50952">
    <property type="entry name" value="Soluble quinoprotein glucose dehydrogenase"/>
    <property type="match status" value="1"/>
</dbReference>
<keyword evidence="1" id="KW-0732">Signal</keyword>
<dbReference type="AlphaFoldDB" id="A0A853CAB4"/>
<feature type="chain" id="PRO_5032780386" evidence="1">
    <location>
        <begin position="22"/>
        <end position="392"/>
    </location>
</feature>
<evidence type="ECO:0000259" key="2">
    <source>
        <dbReference type="Pfam" id="PF07995"/>
    </source>
</evidence>
<protein>
    <submittedName>
        <fullName evidence="3">Glucose/arabinose dehydrogenase</fullName>
    </submittedName>
</protein>
<name>A0A853CAB4_9ACTN</name>
<dbReference type="InterPro" id="IPR011042">
    <property type="entry name" value="6-blade_b-propeller_TolB-like"/>
</dbReference>
<gene>
    <name evidence="3" type="ORF">GGQ55_001128</name>
</gene>
<keyword evidence="4" id="KW-1185">Reference proteome</keyword>
<evidence type="ECO:0000313" key="3">
    <source>
        <dbReference type="EMBL" id="NYJ04850.1"/>
    </source>
</evidence>
<dbReference type="InterPro" id="IPR011041">
    <property type="entry name" value="Quinoprot_gluc/sorb_DH_b-prop"/>
</dbReference>
<feature type="domain" description="Glucose/Sorbosone dehydrogenase" evidence="2">
    <location>
        <begin position="52"/>
        <end position="385"/>
    </location>
</feature>
<dbReference type="InterPro" id="IPR012938">
    <property type="entry name" value="Glc/Sorbosone_DH"/>
</dbReference>
<sequence length="392" mass="41093">MRSLFGLVAAAVLVAGCTAEASGEGAPSDLPAPTSPPSDAPALDVAVVADGLDHPWDVAQAPDGTLLLDERAGGLTAVLPDGTVRPLDADFDDLFARGETGLMGLVLDPDFDHNRRFYTCQGRQAEETPDIAVIAWTVDTAWRSATRIADPLLGGIPVNSGSGRHGGCRLRFATDGSLLVGTGDNAVGSNPQDRDTLAGKVLRIDAGTGQPAVGNPFPGPGPSAYIWNYGHRNVQGLALRPGTDQVYNVEQGTSRDDEVNLVEKAANYGYDPDGADGGYDESVPMTDLDLPDSVAAVWSSGESTIATCGGTFLDGDQWGGYDGLMLLGVLKDQGVLALRLADDGHLLEQFRLPELEGTHGRIRTVQLGTDGDLYVTTDNGEDDQLLRVTPKS</sequence>
<dbReference type="PANTHER" id="PTHR19328">
    <property type="entry name" value="HEDGEHOG-INTERACTING PROTEIN"/>
    <property type="match status" value="1"/>
</dbReference>
<evidence type="ECO:0000313" key="4">
    <source>
        <dbReference type="Proteomes" id="UP000541969"/>
    </source>
</evidence>
<dbReference type="RefSeq" id="WP_179715513.1">
    <property type="nucleotide sequence ID" value="NZ_JACBZT010000001.1"/>
</dbReference>
<organism evidence="3 4">
    <name type="scientific">Petropleomorpha daqingensis</name>
    <dbReference type="NCBI Taxonomy" id="2026353"/>
    <lineage>
        <taxon>Bacteria</taxon>
        <taxon>Bacillati</taxon>
        <taxon>Actinomycetota</taxon>
        <taxon>Actinomycetes</taxon>
        <taxon>Geodermatophilales</taxon>
        <taxon>Geodermatophilaceae</taxon>
        <taxon>Petropleomorpha</taxon>
    </lineage>
</organism>